<feature type="compositionally biased region" description="Polar residues" evidence="1">
    <location>
        <begin position="38"/>
        <end position="48"/>
    </location>
</feature>
<feature type="region of interest" description="Disordered" evidence="1">
    <location>
        <begin position="1"/>
        <end position="24"/>
    </location>
</feature>
<keyword evidence="3" id="KW-1185">Reference proteome</keyword>
<feature type="compositionally biased region" description="Basic residues" evidence="1">
    <location>
        <begin position="49"/>
        <end position="72"/>
    </location>
</feature>
<evidence type="ECO:0000313" key="2">
    <source>
        <dbReference type="EMBL" id="GMS95207.1"/>
    </source>
</evidence>
<protein>
    <submittedName>
        <fullName evidence="2">Uncharacterized protein</fullName>
    </submittedName>
</protein>
<feature type="non-terminal residue" evidence="2">
    <location>
        <position position="72"/>
    </location>
</feature>
<organism evidence="2 3">
    <name type="scientific">Pristionchus entomophagus</name>
    <dbReference type="NCBI Taxonomy" id="358040"/>
    <lineage>
        <taxon>Eukaryota</taxon>
        <taxon>Metazoa</taxon>
        <taxon>Ecdysozoa</taxon>
        <taxon>Nematoda</taxon>
        <taxon>Chromadorea</taxon>
        <taxon>Rhabditida</taxon>
        <taxon>Rhabditina</taxon>
        <taxon>Diplogasteromorpha</taxon>
        <taxon>Diplogasteroidea</taxon>
        <taxon>Neodiplogasteridae</taxon>
        <taxon>Pristionchus</taxon>
    </lineage>
</organism>
<sequence length="72" mass="7933">SLLTLPYSATMAPSTRHSTKTARTPKIGSVVRFHKSVASRSGAASQSTRTKKRRNASMTRRTHKQKMGTKSM</sequence>
<feature type="non-terminal residue" evidence="2">
    <location>
        <position position="1"/>
    </location>
</feature>
<comment type="caution">
    <text evidence="2">The sequence shown here is derived from an EMBL/GenBank/DDBJ whole genome shotgun (WGS) entry which is preliminary data.</text>
</comment>
<dbReference type="AlphaFoldDB" id="A0AAV5TM12"/>
<dbReference type="Proteomes" id="UP001432027">
    <property type="component" value="Unassembled WGS sequence"/>
</dbReference>
<feature type="region of interest" description="Disordered" evidence="1">
    <location>
        <begin position="36"/>
        <end position="72"/>
    </location>
</feature>
<reference evidence="2" key="1">
    <citation type="submission" date="2023-10" db="EMBL/GenBank/DDBJ databases">
        <title>Genome assembly of Pristionchus species.</title>
        <authorList>
            <person name="Yoshida K."/>
            <person name="Sommer R.J."/>
        </authorList>
    </citation>
    <scope>NUCLEOTIDE SEQUENCE</scope>
    <source>
        <strain evidence="2">RS0144</strain>
    </source>
</reference>
<accession>A0AAV5TM12</accession>
<proteinExistence type="predicted"/>
<gene>
    <name evidence="2" type="ORF">PENTCL1PPCAC_17382</name>
</gene>
<evidence type="ECO:0000313" key="3">
    <source>
        <dbReference type="Proteomes" id="UP001432027"/>
    </source>
</evidence>
<name>A0AAV5TM12_9BILA</name>
<evidence type="ECO:0000256" key="1">
    <source>
        <dbReference type="SAM" id="MobiDB-lite"/>
    </source>
</evidence>
<dbReference type="EMBL" id="BTSX01000004">
    <property type="protein sequence ID" value="GMS95207.1"/>
    <property type="molecule type" value="Genomic_DNA"/>
</dbReference>